<comment type="caution">
    <text evidence="1">The sequence shown here is derived from an EMBL/GenBank/DDBJ whole genome shotgun (WGS) entry which is preliminary data.</text>
</comment>
<name>A0AAX3J8J9_9GAMM</name>
<accession>A0AAX3J8J9</accession>
<evidence type="ECO:0008006" key="3">
    <source>
        <dbReference type="Google" id="ProtNLM"/>
    </source>
</evidence>
<organism evidence="1 2">
    <name type="scientific">Pantoea brenneri</name>
    <dbReference type="NCBI Taxonomy" id="472694"/>
    <lineage>
        <taxon>Bacteria</taxon>
        <taxon>Pseudomonadati</taxon>
        <taxon>Pseudomonadota</taxon>
        <taxon>Gammaproteobacteria</taxon>
        <taxon>Enterobacterales</taxon>
        <taxon>Erwiniaceae</taxon>
        <taxon>Pantoea</taxon>
    </lineage>
</organism>
<proteinExistence type="predicted"/>
<gene>
    <name evidence="1" type="ORF">PANT111_210022</name>
</gene>
<dbReference type="EMBL" id="CABWMH010000014">
    <property type="protein sequence ID" value="VXC06325.1"/>
    <property type="molecule type" value="Genomic_DNA"/>
</dbReference>
<protein>
    <recommendedName>
        <fullName evidence="3">Transposase</fullName>
    </recommendedName>
</protein>
<evidence type="ECO:0000313" key="2">
    <source>
        <dbReference type="Proteomes" id="UP000433737"/>
    </source>
</evidence>
<evidence type="ECO:0000313" key="1">
    <source>
        <dbReference type="EMBL" id="VXC06325.1"/>
    </source>
</evidence>
<sequence length="29" mass="3387">MLIDAVETLGGSWCQGVPETWQEYRRITF</sequence>
<dbReference type="Proteomes" id="UP000433737">
    <property type="component" value="Unassembled WGS sequence"/>
</dbReference>
<reference evidence="1 2" key="1">
    <citation type="submission" date="2019-10" db="EMBL/GenBank/DDBJ databases">
        <authorList>
            <person name="Karimi E."/>
        </authorList>
    </citation>
    <scope>NUCLEOTIDE SEQUENCE [LARGE SCALE GENOMIC DNA]</scope>
    <source>
        <strain evidence="1">Pantoea sp. 111</strain>
    </source>
</reference>
<dbReference type="AlphaFoldDB" id="A0AAX3J8J9"/>